<dbReference type="AlphaFoldDB" id="A0A2T0NBC8"/>
<organism evidence="4 5">
    <name type="scientific">Nonomuraea fuscirosea</name>
    <dbReference type="NCBI Taxonomy" id="1291556"/>
    <lineage>
        <taxon>Bacteria</taxon>
        <taxon>Bacillati</taxon>
        <taxon>Actinomycetota</taxon>
        <taxon>Actinomycetes</taxon>
        <taxon>Streptosporangiales</taxon>
        <taxon>Streptosporangiaceae</taxon>
        <taxon>Nonomuraea</taxon>
    </lineage>
</organism>
<feature type="region of interest" description="Disordered" evidence="1">
    <location>
        <begin position="28"/>
        <end position="150"/>
    </location>
</feature>
<name>A0A2T0NBC8_9ACTN</name>
<evidence type="ECO:0000256" key="2">
    <source>
        <dbReference type="SAM" id="Phobius"/>
    </source>
</evidence>
<dbReference type="Proteomes" id="UP000238312">
    <property type="component" value="Unassembled WGS sequence"/>
</dbReference>
<comment type="caution">
    <text evidence="4">The sequence shown here is derived from an EMBL/GenBank/DDBJ whole genome shotgun (WGS) entry which is preliminary data.</text>
</comment>
<dbReference type="RefSeq" id="WP_146177998.1">
    <property type="nucleotide sequence ID" value="NZ_PVNG01000001.1"/>
</dbReference>
<dbReference type="EMBL" id="PVNG01000001">
    <property type="protein sequence ID" value="PRX70176.1"/>
    <property type="molecule type" value="Genomic_DNA"/>
</dbReference>
<keyword evidence="3" id="KW-0732">Signal</keyword>
<evidence type="ECO:0000313" key="5">
    <source>
        <dbReference type="Proteomes" id="UP000238312"/>
    </source>
</evidence>
<feature type="chain" id="PRO_5038478798" description="MYXO-CTERM domain-containing protein" evidence="3">
    <location>
        <begin position="25"/>
        <end position="181"/>
    </location>
</feature>
<keyword evidence="5" id="KW-1185">Reference proteome</keyword>
<evidence type="ECO:0008006" key="6">
    <source>
        <dbReference type="Google" id="ProtNLM"/>
    </source>
</evidence>
<evidence type="ECO:0000313" key="4">
    <source>
        <dbReference type="EMBL" id="PRX70176.1"/>
    </source>
</evidence>
<accession>A0A2T0NBC8</accession>
<feature type="transmembrane region" description="Helical" evidence="2">
    <location>
        <begin position="150"/>
        <end position="171"/>
    </location>
</feature>
<reference evidence="4 5" key="1">
    <citation type="submission" date="2018-03" db="EMBL/GenBank/DDBJ databases">
        <title>Genomic Encyclopedia of Type Strains, Phase III (KMG-III): the genomes of soil and plant-associated and newly described type strains.</title>
        <authorList>
            <person name="Whitman W."/>
        </authorList>
    </citation>
    <scope>NUCLEOTIDE SEQUENCE [LARGE SCALE GENOMIC DNA]</scope>
    <source>
        <strain evidence="4 5">CGMCC 4.7104</strain>
    </source>
</reference>
<keyword evidence="2" id="KW-1133">Transmembrane helix</keyword>
<sequence>MARARRLAAAGAATAFAVAGVSLAAGLGTASAASVPSASSVSGASVSRASDSDDPGHRVPGTEALCLLPLPLLCDEPTGAPGSPQDHPTDAGSSDPHHEESWSEPPTREGSEPGTRETGRPWRPAGEDEHRVPRGHPETGGGALAASGPVWPFAVGGAALLAGAGLAGLAARRTRRPAAPE</sequence>
<feature type="compositionally biased region" description="Low complexity" evidence="1">
    <location>
        <begin position="65"/>
        <end position="74"/>
    </location>
</feature>
<keyword evidence="2" id="KW-0812">Transmembrane</keyword>
<evidence type="ECO:0000256" key="1">
    <source>
        <dbReference type="SAM" id="MobiDB-lite"/>
    </source>
</evidence>
<evidence type="ECO:0000256" key="3">
    <source>
        <dbReference type="SAM" id="SignalP"/>
    </source>
</evidence>
<dbReference type="OrthoDB" id="3544475at2"/>
<feature type="compositionally biased region" description="Low complexity" evidence="1">
    <location>
        <begin position="28"/>
        <end position="49"/>
    </location>
</feature>
<proteinExistence type="predicted"/>
<gene>
    <name evidence="4" type="ORF">B0I32_101263</name>
</gene>
<protein>
    <recommendedName>
        <fullName evidence="6">MYXO-CTERM domain-containing protein</fullName>
    </recommendedName>
</protein>
<feature type="signal peptide" evidence="3">
    <location>
        <begin position="1"/>
        <end position="24"/>
    </location>
</feature>
<feature type="compositionally biased region" description="Basic and acidic residues" evidence="1">
    <location>
        <begin position="95"/>
        <end position="137"/>
    </location>
</feature>
<keyword evidence="2" id="KW-0472">Membrane</keyword>